<evidence type="ECO:0000256" key="4">
    <source>
        <dbReference type="SAM" id="Phobius"/>
    </source>
</evidence>
<evidence type="ECO:0000313" key="6">
    <source>
        <dbReference type="Proteomes" id="UP001628193"/>
    </source>
</evidence>
<feature type="transmembrane region" description="Helical" evidence="4">
    <location>
        <begin position="12"/>
        <end position="34"/>
    </location>
</feature>
<dbReference type="EMBL" id="BAAFGK010000001">
    <property type="protein sequence ID" value="GAB0055953.1"/>
    <property type="molecule type" value="Genomic_DNA"/>
</dbReference>
<accession>A0ABQ0C4Y4</accession>
<evidence type="ECO:0000256" key="1">
    <source>
        <dbReference type="ARBA" id="ARBA00005233"/>
    </source>
</evidence>
<dbReference type="Pfam" id="PF07963">
    <property type="entry name" value="N_methyl"/>
    <property type="match status" value="1"/>
</dbReference>
<proteinExistence type="inferred from homology"/>
<reference evidence="5 6" key="1">
    <citation type="submission" date="2024-05" db="EMBL/GenBank/DDBJ databases">
        <authorList>
            <consortium name="Candidatus Magnetaquicoccaceae bacterium FCR-1 genome sequencing consortium"/>
            <person name="Shimoshige H."/>
            <person name="Shimamura S."/>
            <person name="Taoka A."/>
            <person name="Kobayashi H."/>
            <person name="Maekawa T."/>
        </authorList>
    </citation>
    <scope>NUCLEOTIDE SEQUENCE [LARGE SCALE GENOMIC DNA]</scope>
    <source>
        <strain evidence="5 6">FCR-1</strain>
    </source>
</reference>
<sequence length="153" mass="16195">MNGRMRANAGFTLIELMIVIAIVVLMIAVAYPAYQEHDARAQAKEAVTVMTGMKDALLAHHRAKGSVPANPDELHPTQRSRHIASIAFSAPPAPDGAAVALEMRTTFDPKTANPKIAGKTLHFGTRDGGATWQCSAGSEPTALPARLLPSACK</sequence>
<dbReference type="InterPro" id="IPR012902">
    <property type="entry name" value="N_methyl_site"/>
</dbReference>
<keyword evidence="2" id="KW-0488">Methylation</keyword>
<dbReference type="Pfam" id="PF00114">
    <property type="entry name" value="Pilin"/>
    <property type="match status" value="1"/>
</dbReference>
<dbReference type="PANTHER" id="PTHR30093">
    <property type="entry name" value="GENERAL SECRETION PATHWAY PROTEIN G"/>
    <property type="match status" value="1"/>
</dbReference>
<reference evidence="5 6" key="2">
    <citation type="submission" date="2024-09" db="EMBL/GenBank/DDBJ databases">
        <title>Draft genome sequence of Candidatus Magnetaquicoccaceae bacterium FCR-1.</title>
        <authorList>
            <person name="Shimoshige H."/>
            <person name="Shimamura S."/>
            <person name="Taoka A."/>
            <person name="Kobayashi H."/>
            <person name="Maekawa T."/>
        </authorList>
    </citation>
    <scope>NUCLEOTIDE SEQUENCE [LARGE SCALE GENOMIC DNA]</scope>
    <source>
        <strain evidence="5 6">FCR-1</strain>
    </source>
</reference>
<keyword evidence="4" id="KW-0472">Membrane</keyword>
<evidence type="ECO:0000256" key="2">
    <source>
        <dbReference type="ARBA" id="ARBA00022481"/>
    </source>
</evidence>
<comment type="similarity">
    <text evidence="1 3">Belongs to the N-Me-Phe pilin family.</text>
</comment>
<comment type="caution">
    <text evidence="5">The sequence shown here is derived from an EMBL/GenBank/DDBJ whole genome shotgun (WGS) entry which is preliminary data.</text>
</comment>
<dbReference type="RefSeq" id="WP_420903663.1">
    <property type="nucleotide sequence ID" value="NZ_BAAFGK010000001.1"/>
</dbReference>
<name>A0ABQ0C4Y4_9PROT</name>
<gene>
    <name evidence="5" type="primary">pilE</name>
    <name evidence="5" type="ORF">SIID45300_00252</name>
</gene>
<dbReference type="InterPro" id="IPR045584">
    <property type="entry name" value="Pilin-like"/>
</dbReference>
<protein>
    <submittedName>
        <fullName evidence="5">Fimbrial protein</fullName>
    </submittedName>
</protein>
<dbReference type="InterPro" id="IPR001082">
    <property type="entry name" value="Pilin"/>
</dbReference>
<evidence type="ECO:0000256" key="3">
    <source>
        <dbReference type="RuleBase" id="RU000389"/>
    </source>
</evidence>
<dbReference type="SUPFAM" id="SSF54523">
    <property type="entry name" value="Pili subunits"/>
    <property type="match status" value="1"/>
</dbReference>
<dbReference type="Gene3D" id="3.30.700.10">
    <property type="entry name" value="Glycoprotein, Type 4 Pilin"/>
    <property type="match status" value="1"/>
</dbReference>
<dbReference type="Proteomes" id="UP001628193">
    <property type="component" value="Unassembled WGS sequence"/>
</dbReference>
<keyword evidence="3" id="KW-0281">Fimbrium</keyword>
<dbReference type="NCBIfam" id="TIGR02532">
    <property type="entry name" value="IV_pilin_GFxxxE"/>
    <property type="match status" value="1"/>
</dbReference>
<evidence type="ECO:0000313" key="5">
    <source>
        <dbReference type="EMBL" id="GAB0055953.1"/>
    </source>
</evidence>
<keyword evidence="4" id="KW-0812">Transmembrane</keyword>
<keyword evidence="4" id="KW-1133">Transmembrane helix</keyword>
<organism evidence="5 6">
    <name type="scientific">Candidatus Magnetaquiglobus chichijimensis</name>
    <dbReference type="NCBI Taxonomy" id="3141448"/>
    <lineage>
        <taxon>Bacteria</taxon>
        <taxon>Pseudomonadati</taxon>
        <taxon>Pseudomonadota</taxon>
        <taxon>Magnetococcia</taxon>
        <taxon>Magnetococcales</taxon>
        <taxon>Candidatus Magnetaquicoccaceae</taxon>
        <taxon>Candidatus Magnetaquiglobus</taxon>
    </lineage>
</organism>
<dbReference type="PROSITE" id="PS00409">
    <property type="entry name" value="PROKAR_NTER_METHYL"/>
    <property type="match status" value="1"/>
</dbReference>
<keyword evidence="6" id="KW-1185">Reference proteome</keyword>
<dbReference type="PANTHER" id="PTHR30093:SF34">
    <property type="entry name" value="PREPILIN PEPTIDASE-DEPENDENT PROTEIN D"/>
    <property type="match status" value="1"/>
</dbReference>